<comment type="caution">
    <text evidence="12">The sequence shown here is derived from an EMBL/GenBank/DDBJ whole genome shotgun (WGS) entry which is preliminary data.</text>
</comment>
<keyword evidence="11" id="KW-0732">Signal</keyword>
<evidence type="ECO:0000313" key="12">
    <source>
        <dbReference type="EMBL" id="NCI51646.1"/>
    </source>
</evidence>
<dbReference type="Pfam" id="PF10029">
    <property type="entry name" value="DUF2271"/>
    <property type="match status" value="1"/>
</dbReference>
<evidence type="ECO:0000256" key="4">
    <source>
        <dbReference type="ARBA" id="ARBA00022630"/>
    </source>
</evidence>
<name>A0ABW9ZWW1_9BACT</name>
<keyword evidence="4" id="KW-0285">Flavoprotein</keyword>
<accession>A0ABW9ZWW1</accession>
<evidence type="ECO:0000256" key="1">
    <source>
        <dbReference type="ARBA" id="ARBA00001946"/>
    </source>
</evidence>
<dbReference type="Gene3D" id="2.60.40.4070">
    <property type="match status" value="1"/>
</dbReference>
<evidence type="ECO:0000256" key="3">
    <source>
        <dbReference type="ARBA" id="ARBA00016337"/>
    </source>
</evidence>
<keyword evidence="13" id="KW-1185">Reference proteome</keyword>
<comment type="cofactor">
    <cofactor evidence="1">
        <name>Mg(2+)</name>
        <dbReference type="ChEBI" id="CHEBI:18420"/>
    </cofactor>
</comment>
<evidence type="ECO:0000256" key="9">
    <source>
        <dbReference type="ARBA" id="ARBA00031306"/>
    </source>
</evidence>
<feature type="chain" id="PRO_5046324753" description="FAD:protein FMN transferase" evidence="11">
    <location>
        <begin position="21"/>
        <end position="507"/>
    </location>
</feature>
<dbReference type="EC" id="2.7.1.180" evidence="2"/>
<dbReference type="InterPro" id="IPR003374">
    <property type="entry name" value="ApbE-like_sf"/>
</dbReference>
<dbReference type="Proteomes" id="UP000753802">
    <property type="component" value="Unassembled WGS sequence"/>
</dbReference>
<evidence type="ECO:0000256" key="7">
    <source>
        <dbReference type="ARBA" id="ARBA00022827"/>
    </source>
</evidence>
<comment type="catalytic activity">
    <reaction evidence="10">
        <text>L-threonyl-[protein] + FAD = FMN-L-threonyl-[protein] + AMP + H(+)</text>
        <dbReference type="Rhea" id="RHEA:36847"/>
        <dbReference type="Rhea" id="RHEA-COMP:11060"/>
        <dbReference type="Rhea" id="RHEA-COMP:11061"/>
        <dbReference type="ChEBI" id="CHEBI:15378"/>
        <dbReference type="ChEBI" id="CHEBI:30013"/>
        <dbReference type="ChEBI" id="CHEBI:57692"/>
        <dbReference type="ChEBI" id="CHEBI:74257"/>
        <dbReference type="ChEBI" id="CHEBI:456215"/>
        <dbReference type="EC" id="2.7.1.180"/>
    </reaction>
</comment>
<gene>
    <name evidence="12" type="ORF">GWC95_17080</name>
</gene>
<evidence type="ECO:0000313" key="13">
    <source>
        <dbReference type="Proteomes" id="UP000753802"/>
    </source>
</evidence>
<organism evidence="12 13">
    <name type="scientific">Sediminibacterium roseum</name>
    <dbReference type="NCBI Taxonomy" id="1978412"/>
    <lineage>
        <taxon>Bacteria</taxon>
        <taxon>Pseudomonadati</taxon>
        <taxon>Bacteroidota</taxon>
        <taxon>Chitinophagia</taxon>
        <taxon>Chitinophagales</taxon>
        <taxon>Chitinophagaceae</taxon>
        <taxon>Sediminibacterium</taxon>
    </lineage>
</organism>
<evidence type="ECO:0000256" key="11">
    <source>
        <dbReference type="SAM" id="SignalP"/>
    </source>
</evidence>
<keyword evidence="6" id="KW-0479">Metal-binding</keyword>
<dbReference type="Gene3D" id="3.10.520.10">
    <property type="entry name" value="ApbE-like domains"/>
    <property type="match status" value="1"/>
</dbReference>
<protein>
    <recommendedName>
        <fullName evidence="3">FAD:protein FMN transferase</fullName>
        <ecNumber evidence="2">2.7.1.180</ecNumber>
    </recommendedName>
    <alternativeName>
        <fullName evidence="9">Flavin transferase</fullName>
    </alternativeName>
</protein>
<keyword evidence="8" id="KW-0460">Magnesium</keyword>
<dbReference type="EMBL" id="JAACJS010000015">
    <property type="protein sequence ID" value="NCI51646.1"/>
    <property type="molecule type" value="Genomic_DNA"/>
</dbReference>
<evidence type="ECO:0000256" key="2">
    <source>
        <dbReference type="ARBA" id="ARBA00011955"/>
    </source>
</evidence>
<dbReference type="Pfam" id="PF02424">
    <property type="entry name" value="ApbE"/>
    <property type="match status" value="1"/>
</dbReference>
<dbReference type="InterPro" id="IPR024932">
    <property type="entry name" value="ApbE"/>
</dbReference>
<evidence type="ECO:0000256" key="10">
    <source>
        <dbReference type="ARBA" id="ARBA00048540"/>
    </source>
</evidence>
<reference evidence="12 13" key="1">
    <citation type="submission" date="2020-01" db="EMBL/GenBank/DDBJ databases">
        <title>Genome analysis.</title>
        <authorList>
            <person name="Wu S."/>
            <person name="Wang G."/>
        </authorList>
    </citation>
    <scope>NUCLEOTIDE SEQUENCE [LARGE SCALE GENOMIC DNA]</scope>
    <source>
        <strain evidence="12 13">SYL130</strain>
    </source>
</reference>
<evidence type="ECO:0000256" key="5">
    <source>
        <dbReference type="ARBA" id="ARBA00022679"/>
    </source>
</evidence>
<dbReference type="InterPro" id="IPR014469">
    <property type="entry name" value="DUF2271"/>
</dbReference>
<dbReference type="SUPFAM" id="SSF143631">
    <property type="entry name" value="ApbE-like"/>
    <property type="match status" value="1"/>
</dbReference>
<evidence type="ECO:0000256" key="8">
    <source>
        <dbReference type="ARBA" id="ARBA00022842"/>
    </source>
</evidence>
<keyword evidence="5" id="KW-0808">Transferase</keyword>
<dbReference type="PANTHER" id="PTHR30040">
    <property type="entry name" value="THIAMINE BIOSYNTHESIS LIPOPROTEIN APBE"/>
    <property type="match status" value="1"/>
</dbReference>
<dbReference type="RefSeq" id="WP_161819921.1">
    <property type="nucleotide sequence ID" value="NZ_JAACJS010000015.1"/>
</dbReference>
<evidence type="ECO:0000256" key="6">
    <source>
        <dbReference type="ARBA" id="ARBA00022723"/>
    </source>
</evidence>
<proteinExistence type="predicted"/>
<keyword evidence="7" id="KW-0274">FAD</keyword>
<feature type="signal peptide" evidence="11">
    <location>
        <begin position="1"/>
        <end position="20"/>
    </location>
</feature>
<dbReference type="PANTHER" id="PTHR30040:SF2">
    <property type="entry name" value="FAD:PROTEIN FMN TRANSFERASE"/>
    <property type="match status" value="1"/>
</dbReference>
<sequence>MKLSLRLFVVTLISVPMAFAGGKPSLAAAPKLFVSHFENVLGTSLEIKVKSASEKQAGVAEAAALKEIERVGKILSAYDANSEFSKWLNTFGESRKVSPELFEVLSLFDQWRERSNGALDASAQVVSKVWKDAAAKQKLPTQAELDNAVAEVKQTHWKLDARAQTATHLSKSPLVLNSFAKSYIIKRAADAAMAVGDVNAVVVNIGGDIVIAGNLAETVQVSDPKADAENDAPIDRLNVSNKAVATSGNYRRGQEVSGQWYSHIIDPRTGQPAGEVISATVVSPNATDAGALATAMNVLTPGESAALAATIPGTEYMLITKEGRRIESKGWRALEIPLANKEQTAKASTTAADPWNDFELVVNFEVAQLQGFTRRPYVVVWVEDRDKNPVRTISLWYQKDRWLRDLRLWWSNNSAQFGGEANKANVSSVSSATRAPGKYSVKWDGKDDKGNFVKPGKYTIYIEAAREHGTYQIISQEFSFTGVPKQMNLTGNIEIPSASLDYRKKNQ</sequence>